<reference evidence="1 2" key="1">
    <citation type="submission" date="2019-01" db="EMBL/GenBank/DDBJ databases">
        <title>Sequencing of cultivated peanut Arachis hypogaea provides insights into genome evolution and oil improvement.</title>
        <authorList>
            <person name="Chen X."/>
        </authorList>
    </citation>
    <scope>NUCLEOTIDE SEQUENCE [LARGE SCALE GENOMIC DNA]</scope>
    <source>
        <strain evidence="2">cv. Fuhuasheng</strain>
        <tissue evidence="1">Leaves</tissue>
    </source>
</reference>
<protein>
    <submittedName>
        <fullName evidence="1">Uncharacterized protein</fullName>
    </submittedName>
</protein>
<accession>A0A444YRX5</accession>
<evidence type="ECO:0000313" key="2">
    <source>
        <dbReference type="Proteomes" id="UP000289738"/>
    </source>
</evidence>
<dbReference type="AlphaFoldDB" id="A0A444YRX5"/>
<dbReference type="Proteomes" id="UP000289738">
    <property type="component" value="Chromosome B06"/>
</dbReference>
<dbReference type="EMBL" id="SDMP01000016">
    <property type="protein sequence ID" value="RYR04670.1"/>
    <property type="molecule type" value="Genomic_DNA"/>
</dbReference>
<name>A0A444YRX5_ARAHY</name>
<evidence type="ECO:0000313" key="1">
    <source>
        <dbReference type="EMBL" id="RYR04670.1"/>
    </source>
</evidence>
<sequence>MATMSNDELLEILSWLLAKAIHKLKSSSKLFSELPQTPYFVAKQAENSLKKDRPSCFFIQRDNNLNHNDHVEIVYHQSSNLLPFTHFPYQPLAAARESS</sequence>
<comment type="caution">
    <text evidence="1">The sequence shown here is derived from an EMBL/GenBank/DDBJ whole genome shotgun (WGS) entry which is preliminary data.</text>
</comment>
<keyword evidence="2" id="KW-1185">Reference proteome</keyword>
<organism evidence="1 2">
    <name type="scientific">Arachis hypogaea</name>
    <name type="common">Peanut</name>
    <dbReference type="NCBI Taxonomy" id="3818"/>
    <lineage>
        <taxon>Eukaryota</taxon>
        <taxon>Viridiplantae</taxon>
        <taxon>Streptophyta</taxon>
        <taxon>Embryophyta</taxon>
        <taxon>Tracheophyta</taxon>
        <taxon>Spermatophyta</taxon>
        <taxon>Magnoliopsida</taxon>
        <taxon>eudicotyledons</taxon>
        <taxon>Gunneridae</taxon>
        <taxon>Pentapetalae</taxon>
        <taxon>rosids</taxon>
        <taxon>fabids</taxon>
        <taxon>Fabales</taxon>
        <taxon>Fabaceae</taxon>
        <taxon>Papilionoideae</taxon>
        <taxon>50 kb inversion clade</taxon>
        <taxon>dalbergioids sensu lato</taxon>
        <taxon>Dalbergieae</taxon>
        <taxon>Pterocarpus clade</taxon>
        <taxon>Arachis</taxon>
    </lineage>
</organism>
<proteinExistence type="predicted"/>
<gene>
    <name evidence="1" type="ORF">Ahy_B06g084448</name>
</gene>